<dbReference type="EC" id="2.7.11.1" evidence="1"/>
<dbReference type="CDD" id="cd14015">
    <property type="entry name" value="STKc_VRK"/>
    <property type="match status" value="1"/>
</dbReference>
<feature type="compositionally biased region" description="Polar residues" evidence="2">
    <location>
        <begin position="336"/>
        <end position="348"/>
    </location>
</feature>
<evidence type="ECO:0000259" key="3">
    <source>
        <dbReference type="PROSITE" id="PS50011"/>
    </source>
</evidence>
<dbReference type="Pfam" id="PF00069">
    <property type="entry name" value="Pkinase"/>
    <property type="match status" value="1"/>
</dbReference>
<dbReference type="GO" id="GO:0005524">
    <property type="term" value="F:ATP binding"/>
    <property type="evidence" value="ECO:0007669"/>
    <property type="project" value="InterPro"/>
</dbReference>
<dbReference type="Gene3D" id="1.10.510.10">
    <property type="entry name" value="Transferase(Phosphotransferase) domain 1"/>
    <property type="match status" value="1"/>
</dbReference>
<dbReference type="InterPro" id="IPR011009">
    <property type="entry name" value="Kinase-like_dom_sf"/>
</dbReference>
<dbReference type="PANTHER" id="PTHR11909">
    <property type="entry name" value="CASEIN KINASE-RELATED"/>
    <property type="match status" value="1"/>
</dbReference>
<organism evidence="4 5">
    <name type="scientific">Dinoponera quadriceps</name>
    <name type="common">South American ant</name>
    <dbReference type="NCBI Taxonomy" id="609295"/>
    <lineage>
        <taxon>Eukaryota</taxon>
        <taxon>Metazoa</taxon>
        <taxon>Ecdysozoa</taxon>
        <taxon>Arthropoda</taxon>
        <taxon>Hexapoda</taxon>
        <taxon>Insecta</taxon>
        <taxon>Pterygota</taxon>
        <taxon>Neoptera</taxon>
        <taxon>Endopterygota</taxon>
        <taxon>Hymenoptera</taxon>
        <taxon>Apocrita</taxon>
        <taxon>Aculeata</taxon>
        <taxon>Formicoidea</taxon>
        <taxon>Formicidae</taxon>
        <taxon>Ponerinae</taxon>
        <taxon>Ponerini</taxon>
        <taxon>Dinoponera</taxon>
    </lineage>
</organism>
<dbReference type="KEGG" id="dqu:106747416"/>
<evidence type="ECO:0000313" key="4">
    <source>
        <dbReference type="Proteomes" id="UP000515204"/>
    </source>
</evidence>
<feature type="region of interest" description="Disordered" evidence="2">
    <location>
        <begin position="330"/>
        <end position="376"/>
    </location>
</feature>
<feature type="domain" description="Protein kinase" evidence="3">
    <location>
        <begin position="36"/>
        <end position="303"/>
    </location>
</feature>
<dbReference type="GO" id="GO:0004674">
    <property type="term" value="F:protein serine/threonine kinase activity"/>
    <property type="evidence" value="ECO:0007669"/>
    <property type="project" value="UniProtKB-EC"/>
</dbReference>
<dbReference type="RefSeq" id="XP_014480398.1">
    <property type="nucleotide sequence ID" value="XM_014624912.1"/>
</dbReference>
<dbReference type="Proteomes" id="UP000515204">
    <property type="component" value="Unplaced"/>
</dbReference>
<accession>A0A6P3XR47</accession>
<protein>
    <recommendedName>
        <fullName evidence="1">non-specific serine/threonine protein kinase</fullName>
        <ecNumber evidence="1">2.7.11.1</ecNumber>
    </recommendedName>
</protein>
<dbReference type="SMART" id="SM00220">
    <property type="entry name" value="S_TKc"/>
    <property type="match status" value="1"/>
</dbReference>
<evidence type="ECO:0000256" key="2">
    <source>
        <dbReference type="SAM" id="MobiDB-lite"/>
    </source>
</evidence>
<dbReference type="OrthoDB" id="2687620at2759"/>
<keyword evidence="4" id="KW-1185">Reference proteome</keyword>
<dbReference type="GeneID" id="106747416"/>
<feature type="region of interest" description="Disordered" evidence="2">
    <location>
        <begin position="448"/>
        <end position="511"/>
    </location>
</feature>
<evidence type="ECO:0000313" key="5">
    <source>
        <dbReference type="RefSeq" id="XP_014480398.1"/>
    </source>
</evidence>
<name>A0A6P3XR47_DINQU</name>
<dbReference type="InterPro" id="IPR000719">
    <property type="entry name" value="Prot_kinase_dom"/>
</dbReference>
<dbReference type="SUPFAM" id="SSF56112">
    <property type="entry name" value="Protein kinase-like (PK-like)"/>
    <property type="match status" value="1"/>
</dbReference>
<dbReference type="PROSITE" id="PS00108">
    <property type="entry name" value="PROTEIN_KINASE_ST"/>
    <property type="match status" value="1"/>
</dbReference>
<feature type="compositionally biased region" description="Basic residues" evidence="2">
    <location>
        <begin position="461"/>
        <end position="479"/>
    </location>
</feature>
<gene>
    <name evidence="5" type="primary">LOC106747416</name>
</gene>
<reference evidence="5" key="1">
    <citation type="submission" date="2025-08" db="UniProtKB">
        <authorList>
            <consortium name="RefSeq"/>
        </authorList>
    </citation>
    <scope>IDENTIFICATION</scope>
</reference>
<proteinExistence type="predicted"/>
<dbReference type="PROSITE" id="PS50011">
    <property type="entry name" value="PROTEIN_KINASE_DOM"/>
    <property type="match status" value="1"/>
</dbReference>
<dbReference type="InterPro" id="IPR050235">
    <property type="entry name" value="CK1_Ser-Thr_kinase"/>
</dbReference>
<dbReference type="AlphaFoldDB" id="A0A6P3XR47"/>
<evidence type="ECO:0000256" key="1">
    <source>
        <dbReference type="ARBA" id="ARBA00012513"/>
    </source>
</evidence>
<dbReference type="InterPro" id="IPR008271">
    <property type="entry name" value="Ser/Thr_kinase_AS"/>
</dbReference>
<sequence>MAAKAAKRAPRKKGGYQMPEAIPLGEVLTDISKKQWILGKSIGVGGFGEVYSAASYSGNIPKDYPNVIKIEPHGNGPLFVEMHFYMRNCKPNEIDSWRRKKKLAALGMPKYVASGSHEYKNTKYRFLVIDRYGTDLWKIFEANNRQFPEHTVYKLALQIIDILEYIHHKTYVHADIKGENLLLDLKTFDQVYLVDFGLASHCTTSTELKVDPKKAHNGTLQYTSRDAHMGVPTQRGDIEILCYNMILWLCGSLPWEKLVDKVIVQKEKEKAFENIDSFLNKCFHGSTPQAMQKCMTLLSNMKFNETPCYEKFKDTLIAGLKKLNHKPDGKLGLKTTPAQQNSVKSTPQKVRKLDQVRQSPRSKHVAAPSNSLRNNQRESTIGIVIDKKRGNKKDIKKVLEDIDPDGEYDIKIVQKTKKSESDDEVPEATKKATLLSSRKKMRVNYVDDDSENDSMEPLMKRPNKMRQKKPATSKTRRKVISLDDSTTVSEPEPEIVSKGTRSRPATTVGRKVTAKKNMLQFNKPTLFETESEEDIFDM</sequence>